<evidence type="ECO:0000313" key="3">
    <source>
        <dbReference type="EMBL" id="MDQ0514354.1"/>
    </source>
</evidence>
<evidence type="ECO:0000313" key="4">
    <source>
        <dbReference type="Proteomes" id="UP001240643"/>
    </source>
</evidence>
<keyword evidence="2" id="KW-0472">Membrane</keyword>
<keyword evidence="4" id="KW-1185">Reference proteome</keyword>
<dbReference type="InterPro" id="IPR032675">
    <property type="entry name" value="LRR_dom_sf"/>
</dbReference>
<evidence type="ECO:0000256" key="1">
    <source>
        <dbReference type="SAM" id="MobiDB-lite"/>
    </source>
</evidence>
<gene>
    <name evidence="3" type="ORF">J2Z62_000792</name>
</gene>
<protein>
    <recommendedName>
        <fullName evidence="5">Cell surface protein SprA</fullName>
    </recommendedName>
</protein>
<dbReference type="Gene3D" id="3.80.10.10">
    <property type="entry name" value="Ribonuclease Inhibitor"/>
    <property type="match status" value="1"/>
</dbReference>
<dbReference type="EMBL" id="JAUSWO010000001">
    <property type="protein sequence ID" value="MDQ0514354.1"/>
    <property type="molecule type" value="Genomic_DNA"/>
</dbReference>
<accession>A0ABU0M085</accession>
<feature type="transmembrane region" description="Helical" evidence="2">
    <location>
        <begin position="2164"/>
        <end position="2186"/>
    </location>
</feature>
<reference evidence="3" key="1">
    <citation type="submission" date="2023-07" db="EMBL/GenBank/DDBJ databases">
        <title>Genomic Encyclopedia of Type Strains, Phase IV (KMG-IV): sequencing the most valuable type-strain genomes for metagenomic binning, comparative biology and taxonomic classification.</title>
        <authorList>
            <person name="Goeker M."/>
        </authorList>
    </citation>
    <scope>NUCLEOTIDE SEQUENCE [LARGE SCALE GENOMIC DNA]</scope>
    <source>
        <strain evidence="3">DSM 21204</strain>
    </source>
</reference>
<keyword evidence="2" id="KW-0812">Transmembrane</keyword>
<comment type="caution">
    <text evidence="3">The sequence shown here is derived from an EMBL/GenBank/DDBJ whole genome shotgun (WGS) entry which is preliminary data.</text>
</comment>
<evidence type="ECO:0008006" key="5">
    <source>
        <dbReference type="Google" id="ProtNLM"/>
    </source>
</evidence>
<feature type="compositionally biased region" description="Low complexity" evidence="1">
    <location>
        <begin position="507"/>
        <end position="521"/>
    </location>
</feature>
<keyword evidence="2" id="KW-1133">Transmembrane helix</keyword>
<dbReference type="SUPFAM" id="SSF52058">
    <property type="entry name" value="L domain-like"/>
    <property type="match status" value="1"/>
</dbReference>
<proteinExistence type="predicted"/>
<sequence>MNRKQKLLLQNLRTNNWMIFGLITLASFSLSISQMTQLQPGLNYRVQDHKTDQQATTTVHYVDWADESSVKRIIDVFPLSRLATRVLDALKATEQTISNSQYDLGVNSQVTKAALAKVKSLDLSDLNLTEIDAILNPAIVWSELWNINLSNNHFGDYEIKFDKTKMPKLYKILATNSHLNKMINVASYVLDPFDQLTEGTEERTNAENQYNTPIHQGVPRFYDVASNNIREIPKYYLKINLAYLNMSNNKLGSGTETDPLGIYATPWYSLKTTTNTTGLLSIQDPNIRGPYGIDVYNSGDKKVNDQTQYKYTDEQVARWRQSPWPIRGLTFGNYNDVPNQTDQQLDANVVHANGMTASSGGKNPYFSFSNNNLVAPMVFRNTNVNFDSNSSTSPQQKSVNLYVGLNDYKSSAYKQTQQEIITTSTNKNDATNPNANAEMLVPQPDSIFPFMGVNGWTTGIRPGYNFARPLLSVYSFRSFNGFGLLEQNQDSRADNADGNDWDNMTESAPSSSGGDSSAASQPPMPDPYGGTTALSGGTGISWKVPKLSDFGKQEDDSWTGLYNPDERAANAPTLESFINGTNNGKKSGFWGTKGWVTIPRNNGGSGRMSFTDVNNQTYYKRYKPFRTYLITAKSFAKSERGADYQPVFDGNVFYDARNYENFNARLNFSPSGRSEIGLMANYAENPINLYNGNAAGKRSGQNVNNSIRHFGSVFGNLPIMNLTVGSPVTWVSNINRDSSFGVRKDAPIPYTSSLVMNNGLYNYSSYFNVVDTIATELDQTSNFASAVAATADTNDLNLSEYHNKFPQNVRVDDILDGQNKFWKSTKKFDEIYMERLNENNVKLSYDPEAGSLTYQFRIYSPGYSRQGRLYKMGDTQATASNDSTPTIDVTVNKTVTGFAQAQIQKENEQGSFEAFTSSSAKNNLLEYAAPQSAKAAISTVADYNKVTAALIAKTFKTNYLGNKMVDNAQQSTIEANQDQLTHVNAQWITEIIKNQVDGTVQFKVEIPDYTFANGTSFSYPTQLKNVVYKWTGLPKTNTTVIGKNIADADAAQTFNATTFGSDQAKLDLFNKIIAKPASAITAQDIFELGAVTTDVSTWKSVTKTDANQYFTLFPNDANGTLLWQVRIPGDLVNGIPEQRITVLWEHLFNQTTTVTWKTQDQLNSFLLGKTPEEIEAAFKANPQIFLNVVNKPNNNQLTTADLVTQADNFIKSMVNGQIRFTNIRLKNHFLNGIKYNNGQPENQTATKTPTYLTIPISPNYQGQRPVSSLTWATDDQIITNIKNYLKTNNLVQVDPNNNQATTIEEVLNQMNVYDLKQAIVNNNLNLTDMNLFTLQNINKNNFALKTTLNEALVANNQTGQLTFQNLQFKNWQEANSFITVTHDVPEHSVQASSVVNSFIWSQSISSALANKSVLEVEQIFSSPTLAPAYIDALNVGKKTFDVNNISENHYRIDPTKIQVDLVAGTITFAANAITMTNFVSTAGQEPVDHVVTEAKTYSLPNKYLTTFQVNTNITSAAGFKDDYAKFYFGYSYTAAGITPAQKQVVDDAVASLNTPNLVHQTTQVGSNLIRRWLVNNNAARINPTDLVRINQLKAQSANDFIKKTNFQNYFYLPNYLAFVNSAVSSGVNRTYFIAERIEASALDSSILIIRKPHIVNYLANGSTQLHLVNDFIYVNFLRNGTTVIFHKYANQEVPEQLSQGEFSANLLAPLWNDVDAATMKADLEFLTANRKNLSVRASHRWRSIQQAWISTFMANNVPYGGAYDTTIAYPAEIEISNGERTLKVNKLIFALYANTTDENSPVVPDYEIEVAEIWYLNTGANTEFICNPLADYEDILNQPPSILLTQLGLQLGAQTDPTFSFQQFLNQKVYHLRNATNSVLTSGSDPTNIIGPVGQIGNISLTGSELRLSQIRILTPWTEGKIGPTLELPDIVLQFAVSSTELLPNNNTIIINWLRNLFGLTKSVSELLFDLQQAVLHNQFTETDFNEMLMLGNGLVFLNSVFNDPQTRPRLTPSAKLVDSISINHISGVISLKNLQILHGYVHNVPQNNDVIAVPEIKLTVDTAFTTEFTTNFEALRQDNTLNQLRPSAIETLLKSDQQRLRSLVQFMSDHKQIEDPIIKVSANDLLGRLYIQLQFQNYYQDGTNLGTQTFWYTVGDFKNQLPLLLGPIFGGSGTIGTLTGAYLLWKRYRGRSKRLYMAQTVKKSKNN</sequence>
<organism evidence="3 4">
    <name type="scientific">Mycoplasmoides fastidiosum</name>
    <dbReference type="NCBI Taxonomy" id="92758"/>
    <lineage>
        <taxon>Bacteria</taxon>
        <taxon>Bacillati</taxon>
        <taxon>Mycoplasmatota</taxon>
        <taxon>Mycoplasmoidales</taxon>
        <taxon>Mycoplasmoidaceae</taxon>
        <taxon>Mycoplasmoides</taxon>
    </lineage>
</organism>
<evidence type="ECO:0000256" key="2">
    <source>
        <dbReference type="SAM" id="Phobius"/>
    </source>
</evidence>
<feature type="region of interest" description="Disordered" evidence="1">
    <location>
        <begin position="490"/>
        <end position="534"/>
    </location>
</feature>
<name>A0ABU0M085_9BACT</name>
<dbReference type="Proteomes" id="UP001240643">
    <property type="component" value="Unassembled WGS sequence"/>
</dbReference>